<reference evidence="2 3" key="1">
    <citation type="submission" date="2024-09" db="EMBL/GenBank/DDBJ databases">
        <title>Nodulacao em especies de Leguminosae Basais da Amazonia e Caracterizacao dos Rizobios e Bacterias Associadas aos Nodulos.</title>
        <authorList>
            <person name="Jambeiro I.C.A."/>
            <person name="Lopes I.S."/>
            <person name="Aguiar E.R.G.R."/>
            <person name="Santos A.F.J."/>
            <person name="Dos Santos J.M.F."/>
            <person name="Gross E."/>
        </authorList>
    </citation>
    <scope>NUCLEOTIDE SEQUENCE [LARGE SCALE GENOMIC DNA]</scope>
    <source>
        <strain evidence="2 3">BRUESC1165</strain>
    </source>
</reference>
<organism evidence="2 3">
    <name type="scientific">Microvirga arabica</name>
    <dbReference type="NCBI Taxonomy" id="1128671"/>
    <lineage>
        <taxon>Bacteria</taxon>
        <taxon>Pseudomonadati</taxon>
        <taxon>Pseudomonadota</taxon>
        <taxon>Alphaproteobacteria</taxon>
        <taxon>Hyphomicrobiales</taxon>
        <taxon>Methylobacteriaceae</taxon>
        <taxon>Microvirga</taxon>
    </lineage>
</organism>
<dbReference type="Proteomes" id="UP001593940">
    <property type="component" value="Unassembled WGS sequence"/>
</dbReference>
<proteinExistence type="predicted"/>
<dbReference type="EMBL" id="JBHOMY010000022">
    <property type="protein sequence ID" value="MFC1456648.1"/>
    <property type="molecule type" value="Genomic_DNA"/>
</dbReference>
<protein>
    <submittedName>
        <fullName evidence="2">Phasin family protein</fullName>
    </submittedName>
</protein>
<sequence>MAEAKKPRAKRATKAASPELKADLIELAAAPAVTALEVVTAAKPATQPKAPEANPVAPEALFSSAKQQGDAFRQAVGEAVTASAKGALEVNGKIIDALNVQSSAALDLWRSAFSPAPLPEALKAQSQATRQAYEAASAQWKDIAESTALWFTKSLEPLHSAFQRPGR</sequence>
<name>A0ABV6Y5V8_9HYPH</name>
<dbReference type="Pfam" id="PF09361">
    <property type="entry name" value="Phasin_2"/>
    <property type="match status" value="1"/>
</dbReference>
<dbReference type="RefSeq" id="WP_377029341.1">
    <property type="nucleotide sequence ID" value="NZ_JBHOMY010000022.1"/>
</dbReference>
<evidence type="ECO:0000259" key="1">
    <source>
        <dbReference type="Pfam" id="PF09361"/>
    </source>
</evidence>
<evidence type="ECO:0000313" key="3">
    <source>
        <dbReference type="Proteomes" id="UP001593940"/>
    </source>
</evidence>
<feature type="domain" description="Phasin" evidence="1">
    <location>
        <begin position="67"/>
        <end position="158"/>
    </location>
</feature>
<comment type="caution">
    <text evidence="2">The sequence shown here is derived from an EMBL/GenBank/DDBJ whole genome shotgun (WGS) entry which is preliminary data.</text>
</comment>
<evidence type="ECO:0000313" key="2">
    <source>
        <dbReference type="EMBL" id="MFC1456648.1"/>
    </source>
</evidence>
<keyword evidence="3" id="KW-1185">Reference proteome</keyword>
<dbReference type="InterPro" id="IPR018968">
    <property type="entry name" value="Phasin"/>
</dbReference>
<gene>
    <name evidence="2" type="ORF">ACETIH_07970</name>
</gene>
<accession>A0ABV6Y5V8</accession>